<keyword evidence="10" id="KW-0539">Nucleus</keyword>
<dbReference type="CDD" id="cd21223">
    <property type="entry name" value="CH_ASPM_rpt1"/>
    <property type="match status" value="1"/>
</dbReference>
<dbReference type="SUPFAM" id="SSF47576">
    <property type="entry name" value="Calponin-homology domain, CH-domain"/>
    <property type="match status" value="1"/>
</dbReference>
<keyword evidence="5" id="KW-0132">Cell division</keyword>
<keyword evidence="7" id="KW-0498">Mitosis</keyword>
<dbReference type="GO" id="GO:0005634">
    <property type="term" value="C:nucleus"/>
    <property type="evidence" value="ECO:0007669"/>
    <property type="project" value="UniProtKB-SubCell"/>
</dbReference>
<dbReference type="EnsemblMetazoa" id="XM_024225497.1">
    <property type="protein sequence ID" value="XP_024081265.1"/>
    <property type="gene ID" value="LOC106673868"/>
</dbReference>
<dbReference type="GO" id="GO:0051295">
    <property type="term" value="P:establishment of meiotic spindle localization"/>
    <property type="evidence" value="ECO:0007669"/>
    <property type="project" value="TreeGrafter"/>
</dbReference>
<dbReference type="KEGG" id="clec:106673868"/>
<dbReference type="InterPro" id="IPR001715">
    <property type="entry name" value="CH_dom"/>
</dbReference>
<dbReference type="InterPro" id="IPR051185">
    <property type="entry name" value="ASPM"/>
</dbReference>
<dbReference type="InterPro" id="IPR031549">
    <property type="entry name" value="ASH"/>
</dbReference>
<dbReference type="CDD" id="cd23767">
    <property type="entry name" value="IQCD"/>
    <property type="match status" value="2"/>
</dbReference>
<accession>A0A8I6SDP0</accession>
<sequence>MNGISQHFNISPTVRQAEPQMETKCQLVLAPFSPIPKLDFNSIKIGSTVRRTVFIKNPTKNGIQVSLVPPKDFELRGYLIDTPILLVPIGGEIPVTISWTPICAGDWHDLVNVKQFEGTKQFGHIVITSKAISVKQKIPLRGSRLRPSTYKPATVPSKSFTEEIKREIRRETYNLDQSKVTCAWNGSPTQHMPIEIPELSKSVNCKTFSVSNAVSLVITDNDVSSSKTHSQSPKEKLTNLRLKCDSNSFSLSFTKTNETTDEVWNVKSSVNLTDEIENLNLSTICTKLPHSLTTHEVNEETRYLKNIENIIHHTKKQNLINEIYSERSEGSENVHNYESSSIKIDKQTIKSRTNLTDEIVDLHLSSVCINHSFMKEDVKTNLEVDEETKLLKNCIHCTDEIPPKPELHPAENERFENVLPFHSTPVRMDKPMVAMFISPPQSGKPQEFVKPSLVKQNTFKFKRSPSTKFKLKSQLTKSLRAEFLNLTDEEFKASQKEIFQLPSYNLDKYGLTTFKNPFARNALHPEKWLDKQALELIKWLNSILTPPEEFGNEEMTVDLAQLWKKAVASDVVQLAPSKESVSTHYCKNKIHFLSLQKAAVKLFRSEQICSVLYKINSNVQNGYLSVKDDLDLYCDQGARYKLVELIMYYNPLWLRLGLEAICGRPVETVSNNSLIGSLIFFLKNYFLSDKDIIEKNAYSKKSNYKMLAFKKEMNNFIVFKFLALVFFLDQAKTKRMIPYDPCLFRKTATVKDSESMLNEFIKEFIKCVGHMKKKLKHLGYVLVHKQTYMDEFDFAVKSHVDLRDGVCLTRTMEIILKDNTLCKRLRTPAVSRLQKIHNVKVALDALMKEGFEIDDVSAVDIVNAHKEKIMSLLWQILHKFLAPRYESAAKNIQSWWRKVNLRHKINKRITARRQRYIFDAVVRIQSWWRGIYTRMMMNDIRESLMKHKQIRAEAAVHIQSWWRGIHTRMMMDDIRESLIKHKQIRADAAVHIQSWWRGCLTRKNMDSISQNLMKYKQIRADAAIHIQSWWRGILTRMLMGDIRESLMKHKQIRAEAAVHIQSWWRGIHTRMMMDDIRESLIEHKQIRADAAIQIQSWQRGCLTRKNMDSIIQCKQNKIIQVAIIQHWYRNRMSLREELEHDIVRKQYNAACTIQAFWRGFKLRKTNRFVPKVTRNWSCPEEKDVLLKDRFTSNIELMQSTTSMNVLCKIMKNLDFLIQHAPVLCYSLTSVKVIHYKFYTILSTTCRSQSYQDIYHLILNILLNISLCPRSVDSLWQNMSEHSGQNILLNLIGKFYKSNIPLFCKVITLFWVLCQDKNRAEELLATTEAKKTIKFYYSKIANNQGKTCVLPSLKADCGYRKDNNVFKSPHMALVELGKTLAIEL</sequence>
<evidence type="ECO:0000256" key="7">
    <source>
        <dbReference type="ARBA" id="ARBA00022776"/>
    </source>
</evidence>
<comment type="subcellular location">
    <subcellularLocation>
        <location evidence="2">Cytoplasm</location>
    </subcellularLocation>
    <subcellularLocation>
        <location evidence="1">Nucleus</location>
    </subcellularLocation>
</comment>
<evidence type="ECO:0000256" key="6">
    <source>
        <dbReference type="ARBA" id="ARBA00022737"/>
    </source>
</evidence>
<reference evidence="13" key="1">
    <citation type="submission" date="2022-01" db="UniProtKB">
        <authorList>
            <consortium name="EnsemblMetazoa"/>
        </authorList>
    </citation>
    <scope>IDENTIFICATION</scope>
</reference>
<evidence type="ECO:0000256" key="10">
    <source>
        <dbReference type="ARBA" id="ARBA00023242"/>
    </source>
</evidence>
<dbReference type="Proteomes" id="UP000494040">
    <property type="component" value="Unassembled WGS sequence"/>
</dbReference>
<dbReference type="CTD" id="42946"/>
<dbReference type="InterPro" id="IPR000048">
    <property type="entry name" value="IQ_motif_EF-hand-BS"/>
</dbReference>
<keyword evidence="6" id="KW-0677">Repeat</keyword>
<proteinExistence type="predicted"/>
<keyword evidence="4" id="KW-0597">Phosphoprotein</keyword>
<dbReference type="PANTHER" id="PTHR22706:SF1">
    <property type="entry name" value="ASSEMBLY FACTOR FOR SPINDLE MICROTUBULES"/>
    <property type="match status" value="1"/>
</dbReference>
<keyword evidence="9" id="KW-0175">Coiled coil</keyword>
<keyword evidence="11" id="KW-0131">Cell cycle</keyword>
<keyword evidence="8" id="KW-0112">Calmodulin-binding</keyword>
<dbReference type="Pfam" id="PF00612">
    <property type="entry name" value="IQ"/>
    <property type="match status" value="7"/>
</dbReference>
<dbReference type="Gene3D" id="1.20.5.190">
    <property type="match status" value="4"/>
</dbReference>
<evidence type="ECO:0000256" key="9">
    <source>
        <dbReference type="ARBA" id="ARBA00023054"/>
    </source>
</evidence>
<dbReference type="PANTHER" id="PTHR22706">
    <property type="entry name" value="ASSEMBLY FACTOR FOR SPINDLE MICROTUBULES"/>
    <property type="match status" value="1"/>
</dbReference>
<evidence type="ECO:0000313" key="13">
    <source>
        <dbReference type="EnsemblMetazoa" id="XP_024081265.1"/>
    </source>
</evidence>
<evidence type="ECO:0000256" key="5">
    <source>
        <dbReference type="ARBA" id="ARBA00022618"/>
    </source>
</evidence>
<evidence type="ECO:0000313" key="14">
    <source>
        <dbReference type="Proteomes" id="UP000494040"/>
    </source>
</evidence>
<dbReference type="GO" id="GO:0005737">
    <property type="term" value="C:cytoplasm"/>
    <property type="evidence" value="ECO:0007669"/>
    <property type="project" value="UniProtKB-SubCell"/>
</dbReference>
<evidence type="ECO:0000256" key="11">
    <source>
        <dbReference type="ARBA" id="ARBA00023306"/>
    </source>
</evidence>
<evidence type="ECO:0000256" key="8">
    <source>
        <dbReference type="ARBA" id="ARBA00022860"/>
    </source>
</evidence>
<dbReference type="Pfam" id="PF00307">
    <property type="entry name" value="CH"/>
    <property type="match status" value="1"/>
</dbReference>
<keyword evidence="3" id="KW-0963">Cytoplasm</keyword>
<dbReference type="Gene3D" id="1.10.418.10">
    <property type="entry name" value="Calponin-like domain"/>
    <property type="match status" value="1"/>
</dbReference>
<feature type="domain" description="Calponin-homology (CH)" evidence="12">
    <location>
        <begin position="754"/>
        <end position="881"/>
    </location>
</feature>
<evidence type="ECO:0000259" key="12">
    <source>
        <dbReference type="PROSITE" id="PS50021"/>
    </source>
</evidence>
<dbReference type="PROSITE" id="PS50096">
    <property type="entry name" value="IQ"/>
    <property type="match status" value="7"/>
</dbReference>
<evidence type="ECO:0000256" key="1">
    <source>
        <dbReference type="ARBA" id="ARBA00004123"/>
    </source>
</evidence>
<dbReference type="Pfam" id="PF15780">
    <property type="entry name" value="ASH"/>
    <property type="match status" value="1"/>
</dbReference>
<dbReference type="RefSeq" id="XP_024081265.1">
    <property type="nucleotide sequence ID" value="XM_024225497.1"/>
</dbReference>
<organism evidence="13 14">
    <name type="scientific">Cimex lectularius</name>
    <name type="common">Bed bug</name>
    <name type="synonym">Acanthia lectularia</name>
    <dbReference type="NCBI Taxonomy" id="79782"/>
    <lineage>
        <taxon>Eukaryota</taxon>
        <taxon>Metazoa</taxon>
        <taxon>Ecdysozoa</taxon>
        <taxon>Arthropoda</taxon>
        <taxon>Hexapoda</taxon>
        <taxon>Insecta</taxon>
        <taxon>Pterygota</taxon>
        <taxon>Neoptera</taxon>
        <taxon>Paraneoptera</taxon>
        <taxon>Hemiptera</taxon>
        <taxon>Heteroptera</taxon>
        <taxon>Panheteroptera</taxon>
        <taxon>Cimicomorpha</taxon>
        <taxon>Cimicidae</taxon>
        <taxon>Cimex</taxon>
    </lineage>
</organism>
<dbReference type="GO" id="GO:0000922">
    <property type="term" value="C:spindle pole"/>
    <property type="evidence" value="ECO:0007669"/>
    <property type="project" value="TreeGrafter"/>
</dbReference>
<dbReference type="SMART" id="SM00015">
    <property type="entry name" value="IQ"/>
    <property type="match status" value="8"/>
</dbReference>
<name>A0A8I6SDP0_CIMLE</name>
<dbReference type="GO" id="GO:0051301">
    <property type="term" value="P:cell division"/>
    <property type="evidence" value="ECO:0007669"/>
    <property type="project" value="UniProtKB-KW"/>
</dbReference>
<dbReference type="InterPro" id="IPR036872">
    <property type="entry name" value="CH_dom_sf"/>
</dbReference>
<dbReference type="GeneID" id="106673868"/>
<keyword evidence="14" id="KW-1185">Reference proteome</keyword>
<dbReference type="GO" id="GO:0007051">
    <property type="term" value="P:spindle organization"/>
    <property type="evidence" value="ECO:0007669"/>
    <property type="project" value="TreeGrafter"/>
</dbReference>
<evidence type="ECO:0000256" key="3">
    <source>
        <dbReference type="ARBA" id="ARBA00022490"/>
    </source>
</evidence>
<dbReference type="GO" id="GO:0000278">
    <property type="term" value="P:mitotic cell cycle"/>
    <property type="evidence" value="ECO:0007669"/>
    <property type="project" value="TreeGrafter"/>
</dbReference>
<evidence type="ECO:0000256" key="2">
    <source>
        <dbReference type="ARBA" id="ARBA00004496"/>
    </source>
</evidence>
<dbReference type="PROSITE" id="PS50021">
    <property type="entry name" value="CH"/>
    <property type="match status" value="1"/>
</dbReference>
<dbReference type="OrthoDB" id="2148418at2759"/>
<evidence type="ECO:0000256" key="4">
    <source>
        <dbReference type="ARBA" id="ARBA00022553"/>
    </source>
</evidence>
<dbReference type="GO" id="GO:0005516">
    <property type="term" value="F:calmodulin binding"/>
    <property type="evidence" value="ECO:0007669"/>
    <property type="project" value="UniProtKB-KW"/>
</dbReference>
<protein>
    <recommendedName>
        <fullName evidence="12">Calponin-homology (CH) domain-containing protein</fullName>
    </recommendedName>
</protein>